<keyword evidence="4" id="KW-1185">Reference proteome</keyword>
<accession>A0ABM7UMJ2</accession>
<reference evidence="3 4" key="1">
    <citation type="submission" date="2021-08" db="EMBL/GenBank/DDBJ databases">
        <title>Complete genome sequence of Leptospira kobayashii strain E30.</title>
        <authorList>
            <person name="Nakao R."/>
            <person name="Nakamura S."/>
            <person name="Masuzawa T."/>
            <person name="Koizumi N."/>
        </authorList>
    </citation>
    <scope>NUCLEOTIDE SEQUENCE [LARGE SCALE GENOMIC DNA]</scope>
    <source>
        <strain evidence="3 4">E30</strain>
    </source>
</reference>
<sequence>MANTNTETSNLADREIISIRTVNFPRQLVFKAWTEPERLARWWGPKDFRNSFEEFDLRPGGNWRFVMHGPNGVDYPNHCVFVEIVQPELLIFNHISPVHFFQVTASFEEVSTDKTKVIFRMMFDSAEECGKSRPYIIKGNEENFDRLEEELKRVT</sequence>
<evidence type="ECO:0000313" key="4">
    <source>
        <dbReference type="Proteomes" id="UP000245263"/>
    </source>
</evidence>
<evidence type="ECO:0000256" key="1">
    <source>
        <dbReference type="ARBA" id="ARBA00006817"/>
    </source>
</evidence>
<dbReference type="EMBL" id="AP025028">
    <property type="protein sequence ID" value="BDA80305.1"/>
    <property type="molecule type" value="Genomic_DNA"/>
</dbReference>
<protein>
    <submittedName>
        <fullName evidence="3">Activator of HSP90 ATPase</fullName>
    </submittedName>
</protein>
<evidence type="ECO:0000259" key="2">
    <source>
        <dbReference type="Pfam" id="PF08327"/>
    </source>
</evidence>
<dbReference type="CDD" id="cd08894">
    <property type="entry name" value="SRPBCC_CalC_Aha1-like_1"/>
    <property type="match status" value="1"/>
</dbReference>
<dbReference type="InterPro" id="IPR023393">
    <property type="entry name" value="START-like_dom_sf"/>
</dbReference>
<feature type="domain" description="Activator of Hsp90 ATPase homologue 1/2-like C-terminal" evidence="2">
    <location>
        <begin position="24"/>
        <end position="151"/>
    </location>
</feature>
<comment type="similarity">
    <text evidence="1">Belongs to the AHA1 family.</text>
</comment>
<proteinExistence type="inferred from homology"/>
<organism evidence="3 4">
    <name type="scientific">Leptospira kobayashii</name>
    <dbReference type="NCBI Taxonomy" id="1917830"/>
    <lineage>
        <taxon>Bacteria</taxon>
        <taxon>Pseudomonadati</taxon>
        <taxon>Spirochaetota</taxon>
        <taxon>Spirochaetia</taxon>
        <taxon>Leptospirales</taxon>
        <taxon>Leptospiraceae</taxon>
        <taxon>Leptospira</taxon>
    </lineage>
</organism>
<dbReference type="InterPro" id="IPR013538">
    <property type="entry name" value="ASHA1/2-like_C"/>
</dbReference>
<dbReference type="SUPFAM" id="SSF55961">
    <property type="entry name" value="Bet v1-like"/>
    <property type="match status" value="1"/>
</dbReference>
<dbReference type="Gene3D" id="3.30.530.20">
    <property type="match status" value="1"/>
</dbReference>
<name>A0ABM7UMJ2_9LEPT</name>
<gene>
    <name evidence="3" type="ORF">LPTSP3_g32350</name>
</gene>
<dbReference type="Proteomes" id="UP000245263">
    <property type="component" value="Chromosome 1"/>
</dbReference>
<evidence type="ECO:0000313" key="3">
    <source>
        <dbReference type="EMBL" id="BDA80305.1"/>
    </source>
</evidence>
<dbReference type="Pfam" id="PF08327">
    <property type="entry name" value="AHSA1"/>
    <property type="match status" value="1"/>
</dbReference>
<dbReference type="RefSeq" id="WP_109021361.1">
    <property type="nucleotide sequence ID" value="NZ_AP025028.1"/>
</dbReference>